<protein>
    <submittedName>
        <fullName evidence="2">Uncharacterized protein</fullName>
    </submittedName>
</protein>
<dbReference type="GO" id="GO:0009787">
    <property type="term" value="P:regulation of abscisic acid-activated signaling pathway"/>
    <property type="evidence" value="ECO:0007669"/>
    <property type="project" value="InterPro"/>
</dbReference>
<name>A5AIN3_VITVI</name>
<feature type="region of interest" description="Disordered" evidence="1">
    <location>
        <begin position="36"/>
        <end position="69"/>
    </location>
</feature>
<dbReference type="PANTHER" id="PTHR35474">
    <property type="entry name" value="ATP PHOSPHORIBOSYLTRANSFERASE REGULATORY SUBUNIT"/>
    <property type="match status" value="1"/>
</dbReference>
<dbReference type="EMBL" id="AM427643">
    <property type="protein sequence ID" value="CAN69077.1"/>
    <property type="molecule type" value="Genomic_DNA"/>
</dbReference>
<dbReference type="ExpressionAtlas" id="A5AIN3">
    <property type="expression patterns" value="baseline"/>
</dbReference>
<dbReference type="GO" id="GO:0010100">
    <property type="term" value="P:negative regulation of photomorphogenesis"/>
    <property type="evidence" value="ECO:0007669"/>
    <property type="project" value="InterPro"/>
</dbReference>
<evidence type="ECO:0000256" key="1">
    <source>
        <dbReference type="SAM" id="MobiDB-lite"/>
    </source>
</evidence>
<dbReference type="PANTHER" id="PTHR35474:SF3">
    <property type="entry name" value="PROTEIN SHORT HYPOCOTYL IN WHITE LIGHT 1"/>
    <property type="match status" value="1"/>
</dbReference>
<dbReference type="InterPro" id="IPR039324">
    <property type="entry name" value="SHW1"/>
</dbReference>
<accession>A5AIN3</accession>
<sequence length="214" mass="23426">MAGLGRLSGLIINLNPTATTKLNLNFTPSPNFTCPPQSFHLSHRTSPTGNPTTLTSHARLSGSAGEAPEEIDESFFEDEDLIESDEEDETESSADLLIKFLQSMFKKASKHAKKASRSVLPAAISPQLVSFAVDGVLILASLSIIKALLEFLVNTIWSILVYFIIGQEASEIKVRCFAPLEKRTFEYLILCLVVAAPWSEDAHPHPQPYPKGCI</sequence>
<evidence type="ECO:0000313" key="2">
    <source>
        <dbReference type="EMBL" id="CAN69077.1"/>
    </source>
</evidence>
<organism evidence="2">
    <name type="scientific">Vitis vinifera</name>
    <name type="common">Grape</name>
    <dbReference type="NCBI Taxonomy" id="29760"/>
    <lineage>
        <taxon>Eukaryota</taxon>
        <taxon>Viridiplantae</taxon>
        <taxon>Streptophyta</taxon>
        <taxon>Embryophyta</taxon>
        <taxon>Tracheophyta</taxon>
        <taxon>Spermatophyta</taxon>
        <taxon>Magnoliopsida</taxon>
        <taxon>eudicotyledons</taxon>
        <taxon>Gunneridae</taxon>
        <taxon>Pentapetalae</taxon>
        <taxon>rosids</taxon>
        <taxon>Vitales</taxon>
        <taxon>Vitaceae</taxon>
        <taxon>Viteae</taxon>
        <taxon>Vitis</taxon>
    </lineage>
</organism>
<feature type="compositionally biased region" description="Polar residues" evidence="1">
    <location>
        <begin position="36"/>
        <end position="58"/>
    </location>
</feature>
<gene>
    <name evidence="2" type="ORF">VITISV_004762</name>
</gene>
<proteinExistence type="predicted"/>
<reference evidence="2" key="1">
    <citation type="journal article" date="2007" name="PLoS ONE">
        <title>The first genome sequence of an elite grapevine cultivar (Pinot noir Vitis vinifera L.): coping with a highly heterozygous genome.</title>
        <authorList>
            <person name="Velasco R."/>
            <person name="Zharkikh A."/>
            <person name="Troggio M."/>
            <person name="Cartwright D.A."/>
            <person name="Cestaro A."/>
            <person name="Pruss D."/>
            <person name="Pindo M."/>
            <person name="FitzGerald L.M."/>
            <person name="Vezzulli S."/>
            <person name="Reid J."/>
            <person name="Malacarne G."/>
            <person name="Iliev D."/>
            <person name="Coppola G."/>
            <person name="Wardell B."/>
            <person name="Micheletti D."/>
            <person name="Macalma T."/>
            <person name="Facci M."/>
            <person name="Mitchell J.T."/>
            <person name="Perazzolli M."/>
            <person name="Eldredge G."/>
            <person name="Gatto P."/>
            <person name="Oyzerski R."/>
            <person name="Moretto M."/>
            <person name="Gutin N."/>
            <person name="Stefanini M."/>
            <person name="Chen Y."/>
            <person name="Segala C."/>
            <person name="Davenport C."/>
            <person name="Dematte L."/>
            <person name="Mraz A."/>
            <person name="Battilana J."/>
            <person name="Stormo K."/>
            <person name="Costa F."/>
            <person name="Tao Q."/>
            <person name="Si-Ammour A."/>
            <person name="Harkins T."/>
            <person name="Lackey A."/>
            <person name="Perbost C."/>
            <person name="Taillon B."/>
            <person name="Stella A."/>
            <person name="Solovyev V."/>
            <person name="Fawcett J.A."/>
            <person name="Sterck L."/>
            <person name="Vandepoele K."/>
            <person name="Grando S.M."/>
            <person name="Toppo S."/>
            <person name="Moser C."/>
            <person name="Lanchbury J."/>
            <person name="Bogden R."/>
            <person name="Skolnick M."/>
            <person name="Sgaramella V."/>
            <person name="Bhatnagar S.K."/>
            <person name="Fontana P."/>
            <person name="Gutin A."/>
            <person name="Van de Peer Y."/>
            <person name="Salamini F."/>
            <person name="Viola R."/>
        </authorList>
    </citation>
    <scope>NUCLEOTIDE SEQUENCE</scope>
</reference>
<dbReference type="AlphaFoldDB" id="A5AIN3"/>